<dbReference type="Gene3D" id="2.40.50.100">
    <property type="match status" value="1"/>
</dbReference>
<dbReference type="SUPFAM" id="SSF111369">
    <property type="entry name" value="HlyD-like secretion proteins"/>
    <property type="match status" value="1"/>
</dbReference>
<comment type="similarity">
    <text evidence="1">Belongs to the membrane fusion protein (MFP) (TC 8.A.1) family.</text>
</comment>
<dbReference type="InterPro" id="IPR058627">
    <property type="entry name" value="MdtA-like_C"/>
</dbReference>
<evidence type="ECO:0000259" key="4">
    <source>
        <dbReference type="Pfam" id="PF25967"/>
    </source>
</evidence>
<evidence type="ECO:0000256" key="2">
    <source>
        <dbReference type="SAM" id="SignalP"/>
    </source>
</evidence>
<feature type="domain" description="CusB-like beta-barrel" evidence="3">
    <location>
        <begin position="203"/>
        <end position="272"/>
    </location>
</feature>
<reference evidence="5 6" key="1">
    <citation type="journal article" date="2015" name="Biotechnol. Bioeng.">
        <title>Genome sequence and phenotypic characterization of Caulobacter segnis.</title>
        <authorList>
            <person name="Patel S."/>
            <person name="Fletcher B."/>
            <person name="Scott D.C."/>
            <person name="Ely B."/>
        </authorList>
    </citation>
    <scope>NUCLEOTIDE SEQUENCE [LARGE SCALE GENOMIC DNA]</scope>
    <source>
        <strain evidence="5 6">TK0059</strain>
    </source>
</reference>
<feature type="domain" description="Multidrug resistance protein MdtA-like C-terminal permuted SH3" evidence="4">
    <location>
        <begin position="277"/>
        <end position="335"/>
    </location>
</feature>
<dbReference type="Gene3D" id="2.40.30.170">
    <property type="match status" value="1"/>
</dbReference>
<dbReference type="Proteomes" id="UP000240527">
    <property type="component" value="Chromosome"/>
</dbReference>
<sequence>MDRMMTLSPRRRPAAWMALLGLSLSGCHPPAPAAAPEPLRAVRVARIEARTLRVPVLASGLLTPREEAAVTSELSGYRVARVFVDQGAWVTAGQPMVQLDDTLLRAQIAAQRVAVERAERQAARVDDLDGKAVLSQEDIDARRFDARAARAALQDLETRQARMLLRAPVSGLVLKRNVRPGELSGGGVEPMFRLARDGQIEMAAEAPEAVLHGLRPGQSVAITLPGGERVVGTVRLIDPEIDPQTKLGVARVTLPKRQGQRPGGYAQAQFEGVGAPALVAPAKAITYDADGTSVMALDTRDVVSRVAVRIGARAGDHVQLLQGPPAGTRVLMSGTATVLAGDKVAIAQDLQAGAAR</sequence>
<accession>A0ABM6TIU0</accession>
<dbReference type="InterPro" id="IPR006143">
    <property type="entry name" value="RND_pump_MFP"/>
</dbReference>
<gene>
    <name evidence="5" type="ORF">B7G68_15385</name>
</gene>
<dbReference type="Pfam" id="PF25967">
    <property type="entry name" value="RND-MFP_C"/>
    <property type="match status" value="1"/>
</dbReference>
<dbReference type="PANTHER" id="PTHR30469">
    <property type="entry name" value="MULTIDRUG RESISTANCE PROTEIN MDTA"/>
    <property type="match status" value="1"/>
</dbReference>
<dbReference type="InterPro" id="IPR058792">
    <property type="entry name" value="Beta-barrel_RND_2"/>
</dbReference>
<dbReference type="EMBL" id="CP027850">
    <property type="protein sequence ID" value="AVQ03108.1"/>
    <property type="molecule type" value="Genomic_DNA"/>
</dbReference>
<proteinExistence type="inferred from homology"/>
<feature type="chain" id="PRO_5045711043" evidence="2">
    <location>
        <begin position="34"/>
        <end position="356"/>
    </location>
</feature>
<organism evidence="5 6">
    <name type="scientific">Caulobacter segnis</name>
    <dbReference type="NCBI Taxonomy" id="88688"/>
    <lineage>
        <taxon>Bacteria</taxon>
        <taxon>Pseudomonadati</taxon>
        <taxon>Pseudomonadota</taxon>
        <taxon>Alphaproteobacteria</taxon>
        <taxon>Caulobacterales</taxon>
        <taxon>Caulobacteraceae</taxon>
        <taxon>Caulobacter</taxon>
    </lineage>
</organism>
<dbReference type="PANTHER" id="PTHR30469:SF15">
    <property type="entry name" value="HLYD FAMILY OF SECRETION PROTEINS"/>
    <property type="match status" value="1"/>
</dbReference>
<evidence type="ECO:0000256" key="1">
    <source>
        <dbReference type="ARBA" id="ARBA00009477"/>
    </source>
</evidence>
<dbReference type="NCBIfam" id="TIGR01730">
    <property type="entry name" value="RND_mfp"/>
    <property type="match status" value="1"/>
</dbReference>
<evidence type="ECO:0000259" key="3">
    <source>
        <dbReference type="Pfam" id="PF25954"/>
    </source>
</evidence>
<dbReference type="Gene3D" id="1.10.287.470">
    <property type="entry name" value="Helix hairpin bin"/>
    <property type="match status" value="1"/>
</dbReference>
<keyword evidence="2" id="KW-0732">Signal</keyword>
<dbReference type="Pfam" id="PF25954">
    <property type="entry name" value="Beta-barrel_RND_2"/>
    <property type="match status" value="1"/>
</dbReference>
<protein>
    <submittedName>
        <fullName evidence="5">Efflux RND transporter periplasmic adaptor subunit</fullName>
    </submittedName>
</protein>
<dbReference type="Gene3D" id="2.40.420.20">
    <property type="match status" value="1"/>
</dbReference>
<dbReference type="PROSITE" id="PS51257">
    <property type="entry name" value="PROKAR_LIPOPROTEIN"/>
    <property type="match status" value="1"/>
</dbReference>
<feature type="signal peptide" evidence="2">
    <location>
        <begin position="1"/>
        <end position="33"/>
    </location>
</feature>
<evidence type="ECO:0000313" key="6">
    <source>
        <dbReference type="Proteomes" id="UP000240527"/>
    </source>
</evidence>
<name>A0ABM6TIU0_9CAUL</name>
<evidence type="ECO:0000313" key="5">
    <source>
        <dbReference type="EMBL" id="AVQ03108.1"/>
    </source>
</evidence>
<keyword evidence="6" id="KW-1185">Reference proteome</keyword>
<dbReference type="RefSeq" id="WP_013080095.1">
    <property type="nucleotide sequence ID" value="NZ_CP027850.1"/>
</dbReference>